<evidence type="ECO:0000256" key="5">
    <source>
        <dbReference type="ARBA" id="ARBA00022989"/>
    </source>
</evidence>
<gene>
    <name evidence="8" type="ordered locus">MPUT_0020</name>
</gene>
<evidence type="ECO:0000256" key="3">
    <source>
        <dbReference type="ARBA" id="ARBA00022475"/>
    </source>
</evidence>
<dbReference type="PANTHER" id="PTHR43663">
    <property type="entry name" value="CHROMATE TRANSPORT PROTEIN-RELATED"/>
    <property type="match status" value="1"/>
</dbReference>
<keyword evidence="3" id="KW-1003">Cell membrane</keyword>
<keyword evidence="4 7" id="KW-0812">Transmembrane</keyword>
<feature type="transmembrane region" description="Helical" evidence="7">
    <location>
        <begin position="171"/>
        <end position="189"/>
    </location>
</feature>
<dbReference type="SUPFAM" id="SSF103473">
    <property type="entry name" value="MFS general substrate transporter"/>
    <property type="match status" value="1"/>
</dbReference>
<evidence type="ECO:0000256" key="2">
    <source>
        <dbReference type="ARBA" id="ARBA00005262"/>
    </source>
</evidence>
<dbReference type="RefSeq" id="WP_014034784.1">
    <property type="nucleotide sequence ID" value="NC_015946.1"/>
</dbReference>
<dbReference type="GO" id="GO:0005886">
    <property type="term" value="C:plasma membrane"/>
    <property type="evidence" value="ECO:0007669"/>
    <property type="project" value="UniProtKB-SubCell"/>
</dbReference>
<name>A0A7U3ZRZ4_MYCPK</name>
<dbReference type="PANTHER" id="PTHR43663:SF1">
    <property type="entry name" value="CHROMATE TRANSPORTER"/>
    <property type="match status" value="1"/>
</dbReference>
<keyword evidence="6 7" id="KW-0472">Membrane</keyword>
<dbReference type="Proteomes" id="UP000008907">
    <property type="component" value="Chromosome"/>
</dbReference>
<dbReference type="AlphaFoldDB" id="A0A7U3ZRZ4"/>
<dbReference type="InterPro" id="IPR052518">
    <property type="entry name" value="CHR_Transporter"/>
</dbReference>
<accession>A0A7U3ZRZ4</accession>
<dbReference type="EMBL" id="CP003021">
    <property type="protein sequence ID" value="AEM68428.1"/>
    <property type="molecule type" value="Genomic_DNA"/>
</dbReference>
<feature type="transmembrane region" description="Helical" evidence="7">
    <location>
        <begin position="117"/>
        <end position="136"/>
    </location>
</feature>
<evidence type="ECO:0000256" key="6">
    <source>
        <dbReference type="ARBA" id="ARBA00023136"/>
    </source>
</evidence>
<feature type="transmembrane region" description="Helical" evidence="7">
    <location>
        <begin position="148"/>
        <end position="165"/>
    </location>
</feature>
<evidence type="ECO:0000313" key="8">
    <source>
        <dbReference type="EMBL" id="AEM68428.1"/>
    </source>
</evidence>
<dbReference type="InterPro" id="IPR003370">
    <property type="entry name" value="Chromate_transpt"/>
</dbReference>
<feature type="transmembrane region" description="Helical" evidence="7">
    <location>
        <begin position="12"/>
        <end position="35"/>
    </location>
</feature>
<reference evidence="8 9" key="1">
    <citation type="journal article" date="2011" name="J. Bacteriol.">
        <title>Genome Sequence of Mycoplasma putrefaciens Type Strain KS1.</title>
        <authorList>
            <person name="Calcutt M.J."/>
            <person name="Foecking M.F."/>
        </authorList>
    </citation>
    <scope>NUCLEOTIDE SEQUENCE [LARGE SCALE GENOMIC DNA]</scope>
    <source>
        <strain evidence="9">ATCC 15718 / NCTC 10155 / C30 KS-1 / KS-1</strain>
    </source>
</reference>
<evidence type="ECO:0000256" key="1">
    <source>
        <dbReference type="ARBA" id="ARBA00004651"/>
    </source>
</evidence>
<feature type="transmembrane region" description="Helical" evidence="7">
    <location>
        <begin position="86"/>
        <end position="111"/>
    </location>
</feature>
<keyword evidence="5 7" id="KW-1133">Transmembrane helix</keyword>
<comment type="subcellular location">
    <subcellularLocation>
        <location evidence="1">Cell membrane</location>
        <topology evidence="1">Multi-pass membrane protein</topology>
    </subcellularLocation>
</comment>
<dbReference type="Pfam" id="PF02417">
    <property type="entry name" value="Chromate_transp"/>
    <property type="match status" value="1"/>
</dbReference>
<evidence type="ECO:0000256" key="4">
    <source>
        <dbReference type="ARBA" id="ARBA00022692"/>
    </source>
</evidence>
<comment type="similarity">
    <text evidence="2">Belongs to the chromate ion transporter (CHR) (TC 2.A.51) family.</text>
</comment>
<protein>
    <submittedName>
        <fullName evidence="8">Chromate transporter family protein</fullName>
    </submittedName>
</protein>
<proteinExistence type="inferred from homology"/>
<evidence type="ECO:0000313" key="9">
    <source>
        <dbReference type="Proteomes" id="UP000008907"/>
    </source>
</evidence>
<evidence type="ECO:0000256" key="7">
    <source>
        <dbReference type="SAM" id="Phobius"/>
    </source>
</evidence>
<sequence length="206" mass="23241">MENQDNFTKKPTFWNIFFFILAITFISFGGGNAVMPVIKRYAVDKYQWLDENEFEHNVILTNMLPGPAAIQTTAYIAFKSLSKFKAYLVVSLAALPHTLFAVGLIFASNYIPTNYLIAIQVGVLVAISGALIGFGWNYFKRGIKTMKISLWISLFSISLAFSLFIPKPYNIPILVMILVIAIYSTVFIIRSKNSNKNKTKNDKETN</sequence>
<dbReference type="KEGG" id="mpf:MPUT_0020"/>
<dbReference type="GO" id="GO:0015109">
    <property type="term" value="F:chromate transmembrane transporter activity"/>
    <property type="evidence" value="ECO:0007669"/>
    <property type="project" value="InterPro"/>
</dbReference>
<dbReference type="InterPro" id="IPR036259">
    <property type="entry name" value="MFS_trans_sf"/>
</dbReference>
<organism evidence="8 9">
    <name type="scientific">Mycoplasma putrefaciens (strain ATCC 15718 / NCTC 10155 / C30 KS-1 / KS-1)</name>
    <dbReference type="NCBI Taxonomy" id="743965"/>
    <lineage>
        <taxon>Bacteria</taxon>
        <taxon>Bacillati</taxon>
        <taxon>Mycoplasmatota</taxon>
        <taxon>Mollicutes</taxon>
        <taxon>Mycoplasmataceae</taxon>
        <taxon>Mycoplasma</taxon>
    </lineage>
</organism>